<keyword evidence="3" id="KW-1185">Reference proteome</keyword>
<sequence length="1054" mass="121007">MKATDISFGQQHQYNARINVPLEKSFEGRFVKMIPSGGGIFLVKGVGANSLVEVILPENSLQNVIYELEYYKEACIVRIDAINYMSILFTIIKFSQSIQFNENEALKFVINKAIEADLKKLSVHYNPIDFFKEEFLVEDICFARTKNLDKITLIGTKYTCVFQKTSQNIMQAIEIKPLRNRSAINGTIIVFRGFISFQDHLNNAQLSIDAMKKYHESLKDTHELLKLWNLYSELETELAKEQIEELGSLIYTSTFSKLGGNSRLKQVFYLDKKPSSVFIKSDRGYAVSSSESFISDDITSSRSFFIGSEATLEPKRQSGQYELTIELEDENITIPPSGYLMGSFTGSKKIAERREKALNKILDGKNPLVNLKIILQSGVSEQIVVKHKAPVTEELLRKIFGTKKMSFTERQREAIDIAINTPDIAIIQGPPGTGKTTVIRAIIARLNTVYDGNIRILVSSAQHDAVDNAIENVEYGGLPVNRIGGKKANYSTDSEQSILKWISAVTKGCEEVLNREENGQERIVIREILMILQDIYKHKKNQKEVQNYFKQMYPLLKEITVHPSIVIKIEHLIKNTRYEKENTYNMDQSAFVELLQKQRVTIASYMDDGRYFLSQLVRFVQSNLEIDVEIPDIWNELRLAVDEEEVNQLLPKFRVTIESLIDQFNNDEPTITLDENLFDLDVDSILTEIHTYFEDYFYKGAQTVSDILWDFKDQLENPEKITQLINKYTKINAATCQQSVLNSVSTLNLDLNKSDKSNIVYDYVIIDEAARANPLDLLIPMSLGKHIILVGDHKQLPHLLEEDVIGKLLEHKNDPEIRELLKEPLFSRLYNMLEKTKNTSHARTVMLKDQYRMHPKIAQFISECFYENSLSSGVTAEQRQHNLDRYNNLPIAWIDVPQSFGQESTAGGQSKSRKYEVDKVMEELQYILNSNTEYSIGIISFYKKQVMDLQREIEKLSMQDQVRIKVGTVDAFQGKEFDVVILSTVRSNNRKDKKKSVGFLDSRNRLNVAFSRGRRLIIVVGDVETVALKQEQVIIKELHDFYQLCRKEGYYEHL</sequence>
<dbReference type="PANTHER" id="PTHR10887">
    <property type="entry name" value="DNA2/NAM7 HELICASE FAMILY"/>
    <property type="match status" value="1"/>
</dbReference>
<dbReference type="InterPro" id="IPR041679">
    <property type="entry name" value="DNA2/NAM7-like_C"/>
</dbReference>
<dbReference type="SMART" id="SM00382">
    <property type="entry name" value="AAA"/>
    <property type="match status" value="1"/>
</dbReference>
<dbReference type="Proteomes" id="UP000608071">
    <property type="component" value="Unassembled WGS sequence"/>
</dbReference>
<dbReference type="InterPro" id="IPR045055">
    <property type="entry name" value="DNA2/NAM7-like"/>
</dbReference>
<name>A0ABR8T4B0_9BACL</name>
<dbReference type="SUPFAM" id="SSF52540">
    <property type="entry name" value="P-loop containing nucleoside triphosphate hydrolases"/>
    <property type="match status" value="2"/>
</dbReference>
<evidence type="ECO:0000259" key="1">
    <source>
        <dbReference type="SMART" id="SM00382"/>
    </source>
</evidence>
<dbReference type="CDD" id="cd18808">
    <property type="entry name" value="SF1_C_Upf1"/>
    <property type="match status" value="1"/>
</dbReference>
<dbReference type="PANTHER" id="PTHR10887:SF495">
    <property type="entry name" value="HELICASE SENATAXIN ISOFORM X1-RELATED"/>
    <property type="match status" value="1"/>
</dbReference>
<accession>A0ABR8T4B0</accession>
<proteinExistence type="predicted"/>
<protein>
    <submittedName>
        <fullName evidence="2">AAA family ATPase</fullName>
    </submittedName>
</protein>
<evidence type="ECO:0000313" key="3">
    <source>
        <dbReference type="Proteomes" id="UP000608071"/>
    </source>
</evidence>
<dbReference type="Pfam" id="PF13086">
    <property type="entry name" value="AAA_11"/>
    <property type="match status" value="1"/>
</dbReference>
<dbReference type="InterPro" id="IPR027417">
    <property type="entry name" value="P-loop_NTPase"/>
</dbReference>
<dbReference type="RefSeq" id="WP_191803517.1">
    <property type="nucleotide sequence ID" value="NZ_JACSQL010000012.1"/>
</dbReference>
<organism evidence="2 3">
    <name type="scientific">Paenibacillus gallinarum</name>
    <dbReference type="NCBI Taxonomy" id="2762232"/>
    <lineage>
        <taxon>Bacteria</taxon>
        <taxon>Bacillati</taxon>
        <taxon>Bacillota</taxon>
        <taxon>Bacilli</taxon>
        <taxon>Bacillales</taxon>
        <taxon>Paenibacillaceae</taxon>
        <taxon>Paenibacillus</taxon>
    </lineage>
</organism>
<dbReference type="InterPro" id="IPR047187">
    <property type="entry name" value="SF1_C_Upf1"/>
</dbReference>
<dbReference type="InterPro" id="IPR041677">
    <property type="entry name" value="DNA2/NAM7_AAA_11"/>
</dbReference>
<comment type="caution">
    <text evidence="2">The sequence shown here is derived from an EMBL/GenBank/DDBJ whole genome shotgun (WGS) entry which is preliminary data.</text>
</comment>
<dbReference type="Gene3D" id="3.40.50.300">
    <property type="entry name" value="P-loop containing nucleotide triphosphate hydrolases"/>
    <property type="match status" value="2"/>
</dbReference>
<feature type="domain" description="AAA+ ATPase" evidence="1">
    <location>
        <begin position="421"/>
        <end position="815"/>
    </location>
</feature>
<dbReference type="Pfam" id="PF13087">
    <property type="entry name" value="AAA_12"/>
    <property type="match status" value="1"/>
</dbReference>
<evidence type="ECO:0000313" key="2">
    <source>
        <dbReference type="EMBL" id="MBD7970425.1"/>
    </source>
</evidence>
<dbReference type="EMBL" id="JACSQL010000012">
    <property type="protein sequence ID" value="MBD7970425.1"/>
    <property type="molecule type" value="Genomic_DNA"/>
</dbReference>
<gene>
    <name evidence="2" type="ORF">H9647_20360</name>
</gene>
<dbReference type="InterPro" id="IPR003593">
    <property type="entry name" value="AAA+_ATPase"/>
</dbReference>
<reference evidence="2 3" key="1">
    <citation type="submission" date="2020-08" db="EMBL/GenBank/DDBJ databases">
        <title>A Genomic Blueprint of the Chicken Gut Microbiome.</title>
        <authorList>
            <person name="Gilroy R."/>
            <person name="Ravi A."/>
            <person name="Getino M."/>
            <person name="Pursley I."/>
            <person name="Horton D.L."/>
            <person name="Alikhan N.-F."/>
            <person name="Baker D."/>
            <person name="Gharbi K."/>
            <person name="Hall N."/>
            <person name="Watson M."/>
            <person name="Adriaenssens E.M."/>
            <person name="Foster-Nyarko E."/>
            <person name="Jarju S."/>
            <person name="Secka A."/>
            <person name="Antonio M."/>
            <person name="Oren A."/>
            <person name="Chaudhuri R."/>
            <person name="La Ragione R.M."/>
            <person name="Hildebrand F."/>
            <person name="Pallen M.J."/>
        </authorList>
    </citation>
    <scope>NUCLEOTIDE SEQUENCE [LARGE SCALE GENOMIC DNA]</scope>
    <source>
        <strain evidence="2 3">Sa2BVA9</strain>
    </source>
</reference>
<dbReference type="CDD" id="cd17934">
    <property type="entry name" value="DEXXQc_Upf1-like"/>
    <property type="match status" value="1"/>
</dbReference>